<organism evidence="1 2">
    <name type="scientific">Microbacterium dauci</name>
    <dbReference type="NCBI Taxonomy" id="3048008"/>
    <lineage>
        <taxon>Bacteria</taxon>
        <taxon>Bacillati</taxon>
        <taxon>Actinomycetota</taxon>
        <taxon>Actinomycetes</taxon>
        <taxon>Micrococcales</taxon>
        <taxon>Microbacteriaceae</taxon>
        <taxon>Microbacterium</taxon>
    </lineage>
</organism>
<reference evidence="1 2" key="1">
    <citation type="submission" date="2023-05" db="EMBL/GenBank/DDBJ databases">
        <title>Microbacterium dauci sp.nov., Isolated from Carrot Rhizosphere Soil.</title>
        <authorList>
            <person name="Xiao Z."/>
            <person name="Zheng J."/>
        </authorList>
    </citation>
    <scope>NUCLEOTIDE SEQUENCE [LARGE SCALE GENOMIC DNA]</scope>
    <source>
        <strain evidence="1 2">LX3-4</strain>
    </source>
</reference>
<sequence length="108" mass="11951">MSWFDAVFFPHKVSIRAYRNTRGHGENHAAAKTVAAEVRDEAELIRTPEGSEVVSSSRVTVGLDVLAPHKSLVTVWPGTPAQREATVLRVAREENPPPLPSHQILYLE</sequence>
<keyword evidence="2" id="KW-1185">Reference proteome</keyword>
<proteinExistence type="predicted"/>
<name>A0ABT6ZAQ5_9MICO</name>
<dbReference type="Proteomes" id="UP001321481">
    <property type="component" value="Unassembled WGS sequence"/>
</dbReference>
<comment type="caution">
    <text evidence="1">The sequence shown here is derived from an EMBL/GenBank/DDBJ whole genome shotgun (WGS) entry which is preliminary data.</text>
</comment>
<dbReference type="RefSeq" id="WP_283714525.1">
    <property type="nucleotide sequence ID" value="NZ_JASJND010000001.1"/>
</dbReference>
<dbReference type="EMBL" id="JASJND010000001">
    <property type="protein sequence ID" value="MDJ1113234.1"/>
    <property type="molecule type" value="Genomic_DNA"/>
</dbReference>
<accession>A0ABT6ZAQ5</accession>
<protein>
    <submittedName>
        <fullName evidence="1">Uncharacterized protein</fullName>
    </submittedName>
</protein>
<evidence type="ECO:0000313" key="1">
    <source>
        <dbReference type="EMBL" id="MDJ1113234.1"/>
    </source>
</evidence>
<gene>
    <name evidence="1" type="ORF">QNI14_02070</name>
</gene>
<evidence type="ECO:0000313" key="2">
    <source>
        <dbReference type="Proteomes" id="UP001321481"/>
    </source>
</evidence>